<accession>A0ABN9Y442</accession>
<gene>
    <name evidence="1" type="ORF">PCOR1329_LOCUS81118</name>
</gene>
<name>A0ABN9Y442_9DINO</name>
<dbReference type="Gene3D" id="3.60.10.10">
    <property type="entry name" value="Endonuclease/exonuclease/phosphatase"/>
    <property type="match status" value="1"/>
</dbReference>
<dbReference type="InterPro" id="IPR036691">
    <property type="entry name" value="Endo/exonu/phosph_ase_sf"/>
</dbReference>
<evidence type="ECO:0008006" key="3">
    <source>
        <dbReference type="Google" id="ProtNLM"/>
    </source>
</evidence>
<reference evidence="1" key="1">
    <citation type="submission" date="2023-10" db="EMBL/GenBank/DDBJ databases">
        <authorList>
            <person name="Chen Y."/>
            <person name="Shah S."/>
            <person name="Dougan E. K."/>
            <person name="Thang M."/>
            <person name="Chan C."/>
        </authorList>
    </citation>
    <scope>NUCLEOTIDE SEQUENCE [LARGE SCALE GENOMIC DNA]</scope>
</reference>
<evidence type="ECO:0000313" key="1">
    <source>
        <dbReference type="EMBL" id="CAK0905393.1"/>
    </source>
</evidence>
<comment type="caution">
    <text evidence="1">The sequence shown here is derived from an EMBL/GenBank/DDBJ whole genome shotgun (WGS) entry which is preliminary data.</text>
</comment>
<proteinExistence type="predicted"/>
<organism evidence="1 2">
    <name type="scientific">Prorocentrum cordatum</name>
    <dbReference type="NCBI Taxonomy" id="2364126"/>
    <lineage>
        <taxon>Eukaryota</taxon>
        <taxon>Sar</taxon>
        <taxon>Alveolata</taxon>
        <taxon>Dinophyceae</taxon>
        <taxon>Prorocentrales</taxon>
        <taxon>Prorocentraceae</taxon>
        <taxon>Prorocentrum</taxon>
    </lineage>
</organism>
<evidence type="ECO:0000313" key="2">
    <source>
        <dbReference type="Proteomes" id="UP001189429"/>
    </source>
</evidence>
<sequence>MVVVNGDFNFSSHESVLLHMPAAAVRRSARQHHARAPQWRDALAPLIEIESDAPSHYERAGNAESSIDRFFCSLSGWQMCQLVVQASTVDSAALVSDRCVSDHAAVLISFASRAPRVQDERAIPKHIFHEPAFKQRLEGLIKASDWSQMSPPVKLEYYKKLLKIASAEESHPLAGDMIYVRAGKAELIHPPSFQAWVDE</sequence>
<dbReference type="SUPFAM" id="SSF56219">
    <property type="entry name" value="DNase I-like"/>
    <property type="match status" value="1"/>
</dbReference>
<keyword evidence="2" id="KW-1185">Reference proteome</keyword>
<dbReference type="Proteomes" id="UP001189429">
    <property type="component" value="Unassembled WGS sequence"/>
</dbReference>
<feature type="non-terminal residue" evidence="1">
    <location>
        <position position="199"/>
    </location>
</feature>
<dbReference type="EMBL" id="CAUYUJ010021553">
    <property type="protein sequence ID" value="CAK0905393.1"/>
    <property type="molecule type" value="Genomic_DNA"/>
</dbReference>
<protein>
    <recommendedName>
        <fullName evidence="3">Endonuclease/exonuclease/phosphatase domain-containing protein</fullName>
    </recommendedName>
</protein>